<dbReference type="EMBL" id="CAKLDM010000001">
    <property type="protein sequence ID" value="CAH0536892.1"/>
    <property type="molecule type" value="Genomic_DNA"/>
</dbReference>
<accession>A0ABN8E0I4</accession>
<feature type="domain" description="Carboxyltransferase" evidence="4">
    <location>
        <begin position="29"/>
        <end position="311"/>
    </location>
</feature>
<evidence type="ECO:0000256" key="2">
    <source>
        <dbReference type="ARBA" id="ARBA00022801"/>
    </source>
</evidence>
<evidence type="ECO:0000313" key="6">
    <source>
        <dbReference type="Proteomes" id="UP000838748"/>
    </source>
</evidence>
<evidence type="ECO:0000313" key="5">
    <source>
        <dbReference type="EMBL" id="CAH0536892.1"/>
    </source>
</evidence>
<keyword evidence="6" id="KW-1185">Reference proteome</keyword>
<evidence type="ECO:0000259" key="4">
    <source>
        <dbReference type="SMART" id="SM00797"/>
    </source>
</evidence>
<dbReference type="Gene3D" id="2.40.100.10">
    <property type="entry name" value="Cyclophilin-like"/>
    <property type="match status" value="1"/>
</dbReference>
<dbReference type="PANTHER" id="PTHR43309">
    <property type="entry name" value="5-OXOPROLINASE SUBUNIT C"/>
    <property type="match status" value="1"/>
</dbReference>
<comment type="caution">
    <text evidence="5">The sequence shown here is derived from an EMBL/GenBank/DDBJ whole genome shotgun (WGS) entry which is preliminary data.</text>
</comment>
<proteinExistence type="predicted"/>
<protein>
    <submittedName>
        <fullName evidence="5">5-oxoprolinase subunit C</fullName>
        <ecNumber evidence="5">3.5.2.9</ecNumber>
    </submittedName>
</protein>
<dbReference type="SMART" id="SM00797">
    <property type="entry name" value="AHS2"/>
    <property type="match status" value="1"/>
</dbReference>
<evidence type="ECO:0000256" key="1">
    <source>
        <dbReference type="ARBA" id="ARBA00022741"/>
    </source>
</evidence>
<dbReference type="Proteomes" id="UP000838748">
    <property type="component" value="Unassembled WGS sequence"/>
</dbReference>
<organism evidence="5 6">
    <name type="scientific">Vibrio marisflavi CECT 7928</name>
    <dbReference type="NCBI Taxonomy" id="634439"/>
    <lineage>
        <taxon>Bacteria</taxon>
        <taxon>Pseudomonadati</taxon>
        <taxon>Pseudomonadota</taxon>
        <taxon>Gammaproteobacteria</taxon>
        <taxon>Vibrionales</taxon>
        <taxon>Vibrionaceae</taxon>
        <taxon>Vibrio</taxon>
    </lineage>
</organism>
<dbReference type="SUPFAM" id="SSF50891">
    <property type="entry name" value="Cyclophilin-like"/>
    <property type="match status" value="1"/>
</dbReference>
<reference evidence="5" key="1">
    <citation type="submission" date="2021-11" db="EMBL/GenBank/DDBJ databases">
        <authorList>
            <person name="Rodrigo-Torres L."/>
            <person name="Arahal R. D."/>
            <person name="Lucena T."/>
        </authorList>
    </citation>
    <scope>NUCLEOTIDE SEQUENCE</scope>
    <source>
        <strain evidence="5">CECT 7928</strain>
    </source>
</reference>
<dbReference type="InterPro" id="IPR052708">
    <property type="entry name" value="PxpC"/>
</dbReference>
<dbReference type="PANTHER" id="PTHR43309:SF4">
    <property type="entry name" value="CARBOXYLTRANSFERASE DOMAIN-CONTAINING PROTEIN"/>
    <property type="match status" value="1"/>
</dbReference>
<dbReference type="InterPro" id="IPR003778">
    <property type="entry name" value="CT_A_B"/>
</dbReference>
<dbReference type="EC" id="3.5.2.9" evidence="5"/>
<evidence type="ECO:0000256" key="3">
    <source>
        <dbReference type="ARBA" id="ARBA00022840"/>
    </source>
</evidence>
<keyword evidence="1" id="KW-0547">Nucleotide-binding</keyword>
<keyword evidence="3" id="KW-0067">ATP-binding</keyword>
<dbReference type="RefSeq" id="WP_237360163.1">
    <property type="nucleotide sequence ID" value="NZ_CAKLDM010000001.1"/>
</dbReference>
<sequence>MQNSEFGLRVIKPGALTLAQDIGRFGFTQFGITQGGAVDDYAFSWANHLLGNEPNSTCLEITLGQAEFEILSDCMMAICGGDLGAKLDEQQLVNWGTFFARKGQILSFKLPRNGLRSYLSVKGGFNIRHHLNSTACVEKDRLGGLNLDGKQIAVNDQIAFNQQQQVQQKPVQLTFRFKPDYNLPITIRVIEGYQVKQFDKPSLRSFYTQKFTVEQDSNRMGYRLSGSTPVSPPIQPILSEGIALGSIQIPPDGEPIVLLNDRQTIGGYPKIGCVARMDLPRLAQAKPGQSVRFIRGNLQKMQNTWCQWANFFGY</sequence>
<gene>
    <name evidence="5" type="primary">pxpC</name>
    <name evidence="5" type="ORF">VMF7928_00783</name>
</gene>
<keyword evidence="2 5" id="KW-0378">Hydrolase</keyword>
<dbReference type="InterPro" id="IPR029000">
    <property type="entry name" value="Cyclophilin-like_dom_sf"/>
</dbReference>
<dbReference type="NCBIfam" id="TIGR00724">
    <property type="entry name" value="urea_amlyse_rel"/>
    <property type="match status" value="1"/>
</dbReference>
<dbReference type="Pfam" id="PF02626">
    <property type="entry name" value="CT_A_B"/>
    <property type="match status" value="1"/>
</dbReference>
<dbReference type="GO" id="GO:0017168">
    <property type="term" value="F:5-oxoprolinase (ATP-hydrolyzing) activity"/>
    <property type="evidence" value="ECO:0007669"/>
    <property type="project" value="UniProtKB-EC"/>
</dbReference>
<name>A0ABN8E0I4_9VIBR</name>